<comment type="subcellular location">
    <subcellularLocation>
        <location evidence="1">Cell membrane</location>
        <topology evidence="1">Multi-pass membrane protein</topology>
    </subcellularLocation>
</comment>
<feature type="transmembrane region" description="Helical" evidence="10">
    <location>
        <begin position="54"/>
        <end position="73"/>
    </location>
</feature>
<evidence type="ECO:0000259" key="11">
    <source>
        <dbReference type="PROSITE" id="PS50928"/>
    </source>
</evidence>
<keyword evidence="6 10" id="KW-0812">Transmembrane</keyword>
<dbReference type="GO" id="GO:0005315">
    <property type="term" value="F:phosphate transmembrane transporter activity"/>
    <property type="evidence" value="ECO:0007669"/>
    <property type="project" value="InterPro"/>
</dbReference>
<dbReference type="InterPro" id="IPR051408">
    <property type="entry name" value="Phosphate_transprt_permease"/>
</dbReference>
<evidence type="ECO:0000256" key="4">
    <source>
        <dbReference type="ARBA" id="ARBA00022475"/>
    </source>
</evidence>
<dbReference type="NCBIfam" id="TIGR00974">
    <property type="entry name" value="3a0107s02c"/>
    <property type="match status" value="1"/>
</dbReference>
<evidence type="ECO:0000256" key="6">
    <source>
        <dbReference type="ARBA" id="ARBA00022692"/>
    </source>
</evidence>
<keyword evidence="8 10" id="KW-0472">Membrane</keyword>
<feature type="transmembrane region" description="Helical" evidence="10">
    <location>
        <begin position="212"/>
        <end position="230"/>
    </location>
</feature>
<evidence type="ECO:0000256" key="9">
    <source>
        <dbReference type="SAM" id="MobiDB-lite"/>
    </source>
</evidence>
<protein>
    <submittedName>
        <fullName evidence="12">Unannotated protein</fullName>
    </submittedName>
</protein>
<keyword evidence="5" id="KW-0592">Phosphate transport</keyword>
<keyword evidence="7 10" id="KW-1133">Transmembrane helix</keyword>
<dbReference type="CDD" id="cd06261">
    <property type="entry name" value="TM_PBP2"/>
    <property type="match status" value="1"/>
</dbReference>
<keyword evidence="4" id="KW-1003">Cell membrane</keyword>
<evidence type="ECO:0000256" key="3">
    <source>
        <dbReference type="ARBA" id="ARBA00022448"/>
    </source>
</evidence>
<proteinExistence type="inferred from homology"/>
<dbReference type="InterPro" id="IPR035906">
    <property type="entry name" value="MetI-like_sf"/>
</dbReference>
<organism evidence="12">
    <name type="scientific">freshwater metagenome</name>
    <dbReference type="NCBI Taxonomy" id="449393"/>
    <lineage>
        <taxon>unclassified sequences</taxon>
        <taxon>metagenomes</taxon>
        <taxon>ecological metagenomes</taxon>
    </lineage>
</organism>
<feature type="region of interest" description="Disordered" evidence="9">
    <location>
        <begin position="1"/>
        <end position="22"/>
    </location>
</feature>
<feature type="domain" description="ABC transmembrane type-1" evidence="11">
    <location>
        <begin position="144"/>
        <end position="348"/>
    </location>
</feature>
<sequence length="360" mass="38161">MSVTTPEPTRSTNQGSLGSTLNGRRLPRWAPLASAAVALVLAVGITQVGSIVGLAWPVLWAIFFLVVQTGWSFSTEGRRHAVDRLATTLIYGCVILAVAPLLSVLFSVVSRGAATVLTDFPSFLTETMRNVSPRKPGGGVAQAIVGTLEQVTIAALVAVPLGILAAVYLVEYGRGRLAKTVSFFIDVMTGVPSIVAGLFIYTFWVLTAGFERSGFAASLALVILMIPVVVRTTEEMLKIVPNDLREAAYALGIPKWKTILRIVIPTALSGIITGVMLAVARVSGETAPLLLTVVLSQSMNWNPVAGPQAALPTFVWDQVSSGTDASINRAWGGALVLIILVVIFYTAARLLARLFAPKAH</sequence>
<evidence type="ECO:0000256" key="2">
    <source>
        <dbReference type="ARBA" id="ARBA00007069"/>
    </source>
</evidence>
<dbReference type="SUPFAM" id="SSF161098">
    <property type="entry name" value="MetI-like"/>
    <property type="match status" value="1"/>
</dbReference>
<evidence type="ECO:0000313" key="12">
    <source>
        <dbReference type="EMBL" id="CAB5007765.1"/>
    </source>
</evidence>
<dbReference type="PANTHER" id="PTHR42922">
    <property type="entry name" value="PHOSPHATE TRANSPORT SYSTEM PERMEASE PROTEIN PSTA"/>
    <property type="match status" value="1"/>
</dbReference>
<evidence type="ECO:0000256" key="1">
    <source>
        <dbReference type="ARBA" id="ARBA00004651"/>
    </source>
</evidence>
<dbReference type="InterPro" id="IPR000515">
    <property type="entry name" value="MetI-like"/>
</dbReference>
<feature type="transmembrane region" description="Helical" evidence="10">
    <location>
        <begin position="259"/>
        <end position="280"/>
    </location>
</feature>
<dbReference type="AlphaFoldDB" id="A0A6J7PT89"/>
<evidence type="ECO:0000256" key="8">
    <source>
        <dbReference type="ARBA" id="ARBA00023136"/>
    </source>
</evidence>
<evidence type="ECO:0000256" key="5">
    <source>
        <dbReference type="ARBA" id="ARBA00022592"/>
    </source>
</evidence>
<accession>A0A6J7PT89</accession>
<feature type="transmembrane region" description="Helical" evidence="10">
    <location>
        <begin position="183"/>
        <end position="206"/>
    </location>
</feature>
<evidence type="ECO:0000256" key="7">
    <source>
        <dbReference type="ARBA" id="ARBA00022989"/>
    </source>
</evidence>
<reference evidence="12" key="1">
    <citation type="submission" date="2020-05" db="EMBL/GenBank/DDBJ databases">
        <authorList>
            <person name="Chiriac C."/>
            <person name="Salcher M."/>
            <person name="Ghai R."/>
            <person name="Kavagutti S V."/>
        </authorList>
    </citation>
    <scope>NUCLEOTIDE SEQUENCE</scope>
</reference>
<dbReference type="GO" id="GO:0035435">
    <property type="term" value="P:phosphate ion transmembrane transport"/>
    <property type="evidence" value="ECO:0007669"/>
    <property type="project" value="InterPro"/>
</dbReference>
<gene>
    <name evidence="12" type="ORF">UFOPK3992_01071</name>
</gene>
<dbReference type="PROSITE" id="PS50928">
    <property type="entry name" value="ABC_TM1"/>
    <property type="match status" value="1"/>
</dbReference>
<dbReference type="EMBL" id="CAFBOZ010000143">
    <property type="protein sequence ID" value="CAB5007765.1"/>
    <property type="molecule type" value="Genomic_DNA"/>
</dbReference>
<keyword evidence="3" id="KW-0813">Transport</keyword>
<feature type="transmembrane region" description="Helical" evidence="10">
    <location>
        <begin position="151"/>
        <end position="171"/>
    </location>
</feature>
<evidence type="ECO:0000256" key="10">
    <source>
        <dbReference type="SAM" id="Phobius"/>
    </source>
</evidence>
<feature type="transmembrane region" description="Helical" evidence="10">
    <location>
        <begin position="85"/>
        <end position="109"/>
    </location>
</feature>
<feature type="transmembrane region" description="Helical" evidence="10">
    <location>
        <begin position="29"/>
        <end position="48"/>
    </location>
</feature>
<dbReference type="Pfam" id="PF00528">
    <property type="entry name" value="BPD_transp_1"/>
    <property type="match status" value="1"/>
</dbReference>
<name>A0A6J7PT89_9ZZZZ</name>
<dbReference type="GO" id="GO:0005886">
    <property type="term" value="C:plasma membrane"/>
    <property type="evidence" value="ECO:0007669"/>
    <property type="project" value="UniProtKB-SubCell"/>
</dbReference>
<dbReference type="InterPro" id="IPR005672">
    <property type="entry name" value="Phosphate_PstA"/>
</dbReference>
<comment type="similarity">
    <text evidence="2">Belongs to the binding-protein-dependent transport system permease family. CysTW subfamily.</text>
</comment>
<dbReference type="PANTHER" id="PTHR42922:SF1">
    <property type="entry name" value="PHOSPHATE TRANSPORT SYSTEM PERMEASE PROTEIN PSTA"/>
    <property type="match status" value="1"/>
</dbReference>
<feature type="transmembrane region" description="Helical" evidence="10">
    <location>
        <begin position="330"/>
        <end position="352"/>
    </location>
</feature>
<dbReference type="Gene3D" id="1.10.3720.10">
    <property type="entry name" value="MetI-like"/>
    <property type="match status" value="1"/>
</dbReference>